<name>A0AAN9LUE9_PHACN</name>
<reference evidence="3 4" key="1">
    <citation type="submission" date="2024-01" db="EMBL/GenBank/DDBJ databases">
        <title>The genomes of 5 underutilized Papilionoideae crops provide insights into root nodulation and disease resistanc.</title>
        <authorList>
            <person name="Jiang F."/>
        </authorList>
    </citation>
    <scope>NUCLEOTIDE SEQUENCE [LARGE SCALE GENOMIC DNA]</scope>
    <source>
        <strain evidence="3">JINMINGXINNONG_FW02</strain>
        <tissue evidence="3">Leaves</tissue>
    </source>
</reference>
<protein>
    <recommendedName>
        <fullName evidence="2">Polyphenol oxidase C-terminal domain-containing protein</fullName>
    </recommendedName>
</protein>
<dbReference type="AlphaFoldDB" id="A0AAN9LUE9"/>
<gene>
    <name evidence="3" type="ORF">VNO80_25217</name>
</gene>
<proteinExistence type="predicted"/>
<organism evidence="3 4">
    <name type="scientific">Phaseolus coccineus</name>
    <name type="common">Scarlet runner bean</name>
    <name type="synonym">Phaseolus multiflorus</name>
    <dbReference type="NCBI Taxonomy" id="3886"/>
    <lineage>
        <taxon>Eukaryota</taxon>
        <taxon>Viridiplantae</taxon>
        <taxon>Streptophyta</taxon>
        <taxon>Embryophyta</taxon>
        <taxon>Tracheophyta</taxon>
        <taxon>Spermatophyta</taxon>
        <taxon>Magnoliopsida</taxon>
        <taxon>eudicotyledons</taxon>
        <taxon>Gunneridae</taxon>
        <taxon>Pentapetalae</taxon>
        <taxon>rosids</taxon>
        <taxon>fabids</taxon>
        <taxon>Fabales</taxon>
        <taxon>Fabaceae</taxon>
        <taxon>Papilionoideae</taxon>
        <taxon>50 kb inversion clade</taxon>
        <taxon>NPAAA clade</taxon>
        <taxon>indigoferoid/millettioid clade</taxon>
        <taxon>Phaseoleae</taxon>
        <taxon>Phaseolus</taxon>
    </lineage>
</organism>
<dbReference type="PANTHER" id="PTHR36608">
    <property type="entry name" value="POLYPHENOL OXIDASE C, CHLOROPLASTIC-LIKE"/>
    <property type="match status" value="1"/>
</dbReference>
<evidence type="ECO:0000313" key="3">
    <source>
        <dbReference type="EMBL" id="KAK7342271.1"/>
    </source>
</evidence>
<feature type="domain" description="Polyphenol oxidase C-terminal" evidence="2">
    <location>
        <begin position="33"/>
        <end position="98"/>
    </location>
</feature>
<evidence type="ECO:0000256" key="1">
    <source>
        <dbReference type="SAM" id="MobiDB-lite"/>
    </source>
</evidence>
<dbReference type="PANTHER" id="PTHR36608:SF1">
    <property type="entry name" value="POLYPHENOL OXIDASE C, CHLOROPLASTIC-LIKE"/>
    <property type="match status" value="1"/>
</dbReference>
<dbReference type="Proteomes" id="UP001374584">
    <property type="component" value="Unassembled WGS sequence"/>
</dbReference>
<feature type="region of interest" description="Disordered" evidence="1">
    <location>
        <begin position="1"/>
        <end position="21"/>
    </location>
</feature>
<dbReference type="GO" id="GO:0004097">
    <property type="term" value="F:catechol oxidase activity"/>
    <property type="evidence" value="ECO:0007669"/>
    <property type="project" value="InterPro"/>
</dbReference>
<evidence type="ECO:0000259" key="2">
    <source>
        <dbReference type="Pfam" id="PF12143"/>
    </source>
</evidence>
<comment type="caution">
    <text evidence="3">The sequence shown here is derived from an EMBL/GenBank/DDBJ whole genome shotgun (WGS) entry which is preliminary data.</text>
</comment>
<keyword evidence="4" id="KW-1185">Reference proteome</keyword>
<evidence type="ECO:0000313" key="4">
    <source>
        <dbReference type="Proteomes" id="UP001374584"/>
    </source>
</evidence>
<dbReference type="Pfam" id="PF12143">
    <property type="entry name" value="PPO1_KFDV"/>
    <property type="match status" value="1"/>
</dbReference>
<accession>A0AAN9LUE9</accession>
<dbReference type="EMBL" id="JAYMYR010000009">
    <property type="protein sequence ID" value="KAK7342271.1"/>
    <property type="molecule type" value="Genomic_DNA"/>
</dbReference>
<dbReference type="InterPro" id="IPR022740">
    <property type="entry name" value="Polyphenol_oxidase_C"/>
</dbReference>
<sequence>MPLLTSASLSVTKPSRPSKSLRSFTDQTTKFLVVLDSSVSNVVKRLKKDKNEKEKEDEEEVFVIEGIRFKRNLCMKFDVYINDKDNVIGGTSKTELEGRRVWV</sequence>